<dbReference type="EMBL" id="KB007909">
    <property type="protein sequence ID" value="ELR20784.1"/>
    <property type="molecule type" value="Genomic_DNA"/>
</dbReference>
<gene>
    <name evidence="2" type="ORF">ACA1_055500</name>
</gene>
<protein>
    <submittedName>
        <fullName evidence="2">Uncharacterized protein</fullName>
    </submittedName>
</protein>
<evidence type="ECO:0000313" key="3">
    <source>
        <dbReference type="Proteomes" id="UP000011083"/>
    </source>
</evidence>
<organism evidence="2 3">
    <name type="scientific">Acanthamoeba castellanii (strain ATCC 30010 / Neff)</name>
    <dbReference type="NCBI Taxonomy" id="1257118"/>
    <lineage>
        <taxon>Eukaryota</taxon>
        <taxon>Amoebozoa</taxon>
        <taxon>Discosea</taxon>
        <taxon>Longamoebia</taxon>
        <taxon>Centramoebida</taxon>
        <taxon>Acanthamoebidae</taxon>
        <taxon>Acanthamoeba</taxon>
    </lineage>
</organism>
<feature type="transmembrane region" description="Helical" evidence="1">
    <location>
        <begin position="20"/>
        <end position="42"/>
    </location>
</feature>
<dbReference type="VEuPathDB" id="AmoebaDB:ACA1_055500"/>
<evidence type="ECO:0000313" key="2">
    <source>
        <dbReference type="EMBL" id="ELR20784.1"/>
    </source>
</evidence>
<evidence type="ECO:0000256" key="1">
    <source>
        <dbReference type="SAM" id="Phobius"/>
    </source>
</evidence>
<dbReference type="Proteomes" id="UP000011083">
    <property type="component" value="Unassembled WGS sequence"/>
</dbReference>
<feature type="transmembrane region" description="Helical" evidence="1">
    <location>
        <begin position="222"/>
        <end position="241"/>
    </location>
</feature>
<name>L8H5J5_ACACF</name>
<reference evidence="2 3" key="1">
    <citation type="journal article" date="2013" name="Genome Biol.">
        <title>Genome of Acanthamoeba castellanii highlights extensive lateral gene transfer and early evolution of tyrosine kinase signaling.</title>
        <authorList>
            <person name="Clarke M."/>
            <person name="Lohan A.J."/>
            <person name="Liu B."/>
            <person name="Lagkouvardos I."/>
            <person name="Roy S."/>
            <person name="Zafar N."/>
            <person name="Bertelli C."/>
            <person name="Schilde C."/>
            <person name="Kianianmomeni A."/>
            <person name="Burglin T.R."/>
            <person name="Frech C."/>
            <person name="Turcotte B."/>
            <person name="Kopec K.O."/>
            <person name="Synnott J.M."/>
            <person name="Choo C."/>
            <person name="Paponov I."/>
            <person name="Finkler A."/>
            <person name="Soon Heng Tan C."/>
            <person name="Hutchins A.P."/>
            <person name="Weinmeier T."/>
            <person name="Rattei T."/>
            <person name="Chu J.S."/>
            <person name="Gimenez G."/>
            <person name="Irimia M."/>
            <person name="Rigden D.J."/>
            <person name="Fitzpatrick D.A."/>
            <person name="Lorenzo-Morales J."/>
            <person name="Bateman A."/>
            <person name="Chiu C.H."/>
            <person name="Tang P."/>
            <person name="Hegemann P."/>
            <person name="Fromm H."/>
            <person name="Raoult D."/>
            <person name="Greub G."/>
            <person name="Miranda-Saavedra D."/>
            <person name="Chen N."/>
            <person name="Nash P."/>
            <person name="Ginger M.L."/>
            <person name="Horn M."/>
            <person name="Schaap P."/>
            <person name="Caler L."/>
            <person name="Loftus B."/>
        </authorList>
    </citation>
    <scope>NUCLEOTIDE SEQUENCE [LARGE SCALE GENOMIC DNA]</scope>
    <source>
        <strain evidence="2 3">Neff</strain>
    </source>
</reference>
<dbReference type="GeneID" id="14921654"/>
<dbReference type="AlphaFoldDB" id="L8H5J5"/>
<dbReference type="RefSeq" id="XP_004344187.1">
    <property type="nucleotide sequence ID" value="XM_004344137.1"/>
</dbReference>
<accession>L8H5J5</accession>
<keyword evidence="1" id="KW-1133">Transmembrane helix</keyword>
<keyword evidence="3" id="KW-1185">Reference proteome</keyword>
<sequence>MVASTTRVWKLDETNLFKAVLFLFLLQYAFGLGVFLLVKLGVPPALNEDEHHQPAGSSVDHYYDGFFLGLNGAVFGILLLVLRLQEKQYELDEAEEVLRVINFLPIRWFAVSATYPLAQLSDVSQFIHRGEACVRIDFAGSRGDETLLFVPDGQEDLVRALSAYLPQDHPNRGPDGVAWVMSDEEFEPACPKPWPCSLVMSKQTPILSSRATEATWSQLKTFMGALLVWSLLQALLCLVVRHLDMDEPSRTGLWLGHFAASTFFCALAGFFWNMGNVSQYRIHESKLELASSLPFVCTEDHDFKYVESVTLVNGSEVRRLVAEGDVEGEGERRVFVLGDLPSADAAAREDYIYIRRKTGLLDLAIMPENAARFADVLAHHVSRHHQMMV</sequence>
<feature type="transmembrane region" description="Helical" evidence="1">
    <location>
        <begin position="253"/>
        <end position="272"/>
    </location>
</feature>
<dbReference type="KEGG" id="acan:ACA1_055500"/>
<keyword evidence="1" id="KW-0812">Transmembrane</keyword>
<feature type="transmembrane region" description="Helical" evidence="1">
    <location>
        <begin position="62"/>
        <end position="82"/>
    </location>
</feature>
<proteinExistence type="predicted"/>
<keyword evidence="1" id="KW-0472">Membrane</keyword>